<proteinExistence type="predicted"/>
<protein>
    <submittedName>
        <fullName evidence="1">Uncharacterized protein</fullName>
    </submittedName>
</protein>
<comment type="caution">
    <text evidence="1">The sequence shown here is derived from an EMBL/GenBank/DDBJ whole genome shotgun (WGS) entry which is preliminary data.</text>
</comment>
<accession>A0A4Y2MYW4</accession>
<name>A0A4Y2MYW4_ARAVE</name>
<keyword evidence="2" id="KW-1185">Reference proteome</keyword>
<dbReference type="Proteomes" id="UP000499080">
    <property type="component" value="Unassembled WGS sequence"/>
</dbReference>
<evidence type="ECO:0000313" key="1">
    <source>
        <dbReference type="EMBL" id="GBN32341.1"/>
    </source>
</evidence>
<dbReference type="AlphaFoldDB" id="A0A4Y2MYW4"/>
<evidence type="ECO:0000313" key="2">
    <source>
        <dbReference type="Proteomes" id="UP000499080"/>
    </source>
</evidence>
<dbReference type="EMBL" id="BGPR01008225">
    <property type="protein sequence ID" value="GBN32341.1"/>
    <property type="molecule type" value="Genomic_DNA"/>
</dbReference>
<reference evidence="1 2" key="1">
    <citation type="journal article" date="2019" name="Sci. Rep.">
        <title>Orb-weaving spider Araneus ventricosus genome elucidates the spidroin gene catalogue.</title>
        <authorList>
            <person name="Kono N."/>
            <person name="Nakamura H."/>
            <person name="Ohtoshi R."/>
            <person name="Moran D.A.P."/>
            <person name="Shinohara A."/>
            <person name="Yoshida Y."/>
            <person name="Fujiwara M."/>
            <person name="Mori M."/>
            <person name="Tomita M."/>
            <person name="Arakawa K."/>
        </authorList>
    </citation>
    <scope>NUCLEOTIDE SEQUENCE [LARGE SCALE GENOMIC DNA]</scope>
</reference>
<gene>
    <name evidence="1" type="ORF">AVEN_175117_1</name>
</gene>
<sequence length="155" mass="18696">MRKMYFTCIKNFKHESITEFEKRYVEVRVNRLKVPTPQNDLMYRLIEAVFNSTVYETSPGCFVRHIAGHCNGEEFVPFPSTRLDIIVQFLMSSKCRYLIKIISERRYHRMASNTPAGLNNRNKEFLQYYVKEEFLQKLRTNYVYAILRRRTARLY</sequence>
<organism evidence="1 2">
    <name type="scientific">Araneus ventricosus</name>
    <name type="common">Orbweaver spider</name>
    <name type="synonym">Epeira ventricosa</name>
    <dbReference type="NCBI Taxonomy" id="182803"/>
    <lineage>
        <taxon>Eukaryota</taxon>
        <taxon>Metazoa</taxon>
        <taxon>Ecdysozoa</taxon>
        <taxon>Arthropoda</taxon>
        <taxon>Chelicerata</taxon>
        <taxon>Arachnida</taxon>
        <taxon>Araneae</taxon>
        <taxon>Araneomorphae</taxon>
        <taxon>Entelegynae</taxon>
        <taxon>Araneoidea</taxon>
        <taxon>Araneidae</taxon>
        <taxon>Araneus</taxon>
    </lineage>
</organism>